<evidence type="ECO:0000256" key="6">
    <source>
        <dbReference type="ARBA" id="ARBA00023136"/>
    </source>
</evidence>
<dbReference type="GO" id="GO:0022857">
    <property type="term" value="F:transmembrane transporter activity"/>
    <property type="evidence" value="ECO:0007669"/>
    <property type="project" value="UniProtKB-UniRule"/>
</dbReference>
<name>A0A317CSA7_9GAMM</name>
<keyword evidence="5 7" id="KW-1133">Transmembrane helix</keyword>
<feature type="transmembrane region" description="Helical" evidence="7">
    <location>
        <begin position="173"/>
        <end position="189"/>
    </location>
</feature>
<evidence type="ECO:0000256" key="7">
    <source>
        <dbReference type="RuleBase" id="RU369079"/>
    </source>
</evidence>
<comment type="subcellular location">
    <subcellularLocation>
        <location evidence="7">Cell inner membrane</location>
        <topology evidence="7">Multi-pass membrane protein</topology>
    </subcellularLocation>
    <subcellularLocation>
        <location evidence="1">Cell membrane</location>
        <topology evidence="1">Multi-pass membrane protein</topology>
    </subcellularLocation>
</comment>
<evidence type="ECO:0000259" key="8">
    <source>
        <dbReference type="Pfam" id="PF04290"/>
    </source>
</evidence>
<keyword evidence="4 7" id="KW-0812">Transmembrane</keyword>
<feature type="transmembrane region" description="Helical" evidence="7">
    <location>
        <begin position="114"/>
        <end position="134"/>
    </location>
</feature>
<dbReference type="AlphaFoldDB" id="A0A317CSA7"/>
<feature type="transmembrane region" description="Helical" evidence="7">
    <location>
        <begin position="141"/>
        <end position="161"/>
    </location>
</feature>
<dbReference type="Pfam" id="PF04290">
    <property type="entry name" value="DctQ"/>
    <property type="match status" value="1"/>
</dbReference>
<comment type="function">
    <text evidence="7">Part of the tripartite ATP-independent periplasmic (TRAP) transport system.</text>
</comment>
<evidence type="ECO:0000313" key="9">
    <source>
        <dbReference type="EMBL" id="PWR00424.1"/>
    </source>
</evidence>
<comment type="similarity">
    <text evidence="7">Belongs to the TRAP transporter small permease family.</text>
</comment>
<keyword evidence="6 7" id="KW-0472">Membrane</keyword>
<evidence type="ECO:0000256" key="1">
    <source>
        <dbReference type="ARBA" id="ARBA00004651"/>
    </source>
</evidence>
<keyword evidence="10" id="KW-1185">Reference proteome</keyword>
<dbReference type="EMBL" id="QGKM01000004">
    <property type="protein sequence ID" value="PWR00424.1"/>
    <property type="molecule type" value="Genomic_DNA"/>
</dbReference>
<keyword evidence="7" id="KW-0997">Cell inner membrane</keyword>
<keyword evidence="2 7" id="KW-0813">Transport</keyword>
<dbReference type="OrthoDB" id="9795655at2"/>
<proteinExistence type="inferred from homology"/>
<comment type="subunit">
    <text evidence="7">The complex comprises the extracytoplasmic solute receptor protein and the two transmembrane proteins.</text>
</comment>
<feature type="transmembrane region" description="Helical" evidence="7">
    <location>
        <begin position="28"/>
        <end position="46"/>
    </location>
</feature>
<accession>A0A317CSA7</accession>
<sequence length="301" mass="33781">MFWLEVPGVDALIGHFGEEQATLETSQLLQTAGFIVFCIVVCGYLLRKVKSTPDVTLQKDSEKYARWAAYIVRAAFWSIFLVGIVDGVISFLRIENLLTPMVGETMSQNLDQARWRGTFVHYPIIALSMVIAWFSRSLGFIWLAFLVVIAEFGIVLSSFIFSYEQAFMGDLVRFWYAGLFLFASAYTLVEGGHVRVDVLYAGLHRRTKAWVNTIGCLLLGLPLCWTILTLGMDTKQSSLISPIYNFEMSQSGYGMYVKYLMASFLVVFAASMAFQFISYLLNNIAIITNEPGSEALEGGEE</sequence>
<evidence type="ECO:0000256" key="2">
    <source>
        <dbReference type="ARBA" id="ARBA00022448"/>
    </source>
</evidence>
<feature type="transmembrane region" description="Helical" evidence="7">
    <location>
        <begin position="259"/>
        <end position="281"/>
    </location>
</feature>
<evidence type="ECO:0000256" key="4">
    <source>
        <dbReference type="ARBA" id="ARBA00022692"/>
    </source>
</evidence>
<comment type="caution">
    <text evidence="7">Lacks conserved residue(s) required for the propagation of feature annotation.</text>
</comment>
<dbReference type="InterPro" id="IPR055348">
    <property type="entry name" value="DctQ"/>
</dbReference>
<feature type="transmembrane region" description="Helical" evidence="7">
    <location>
        <begin position="209"/>
        <end position="228"/>
    </location>
</feature>
<organism evidence="9 10">
    <name type="scientific">Leucothrix pacifica</name>
    <dbReference type="NCBI Taxonomy" id="1247513"/>
    <lineage>
        <taxon>Bacteria</taxon>
        <taxon>Pseudomonadati</taxon>
        <taxon>Pseudomonadota</taxon>
        <taxon>Gammaproteobacteria</taxon>
        <taxon>Thiotrichales</taxon>
        <taxon>Thiotrichaceae</taxon>
        <taxon>Leucothrix</taxon>
    </lineage>
</organism>
<evidence type="ECO:0000256" key="3">
    <source>
        <dbReference type="ARBA" id="ARBA00022475"/>
    </source>
</evidence>
<keyword evidence="3" id="KW-1003">Cell membrane</keyword>
<evidence type="ECO:0000256" key="5">
    <source>
        <dbReference type="ARBA" id="ARBA00022989"/>
    </source>
</evidence>
<protein>
    <recommendedName>
        <fullName evidence="7">TRAP transporter small permease protein</fullName>
    </recommendedName>
</protein>
<dbReference type="Proteomes" id="UP000245539">
    <property type="component" value="Unassembled WGS sequence"/>
</dbReference>
<reference evidence="9 10" key="1">
    <citation type="submission" date="2018-05" db="EMBL/GenBank/DDBJ databases">
        <title>Leucothrix arctica sp. nov., isolated from Arctic seawater.</title>
        <authorList>
            <person name="Choi A."/>
            <person name="Baek K."/>
        </authorList>
    </citation>
    <scope>NUCLEOTIDE SEQUENCE [LARGE SCALE GENOMIC DNA]</scope>
    <source>
        <strain evidence="9 10">JCM 18388</strain>
    </source>
</reference>
<gene>
    <name evidence="9" type="ORF">DKW60_01910</name>
</gene>
<dbReference type="GO" id="GO:0005886">
    <property type="term" value="C:plasma membrane"/>
    <property type="evidence" value="ECO:0007669"/>
    <property type="project" value="UniProtKB-SubCell"/>
</dbReference>
<comment type="caution">
    <text evidence="9">The sequence shown here is derived from an EMBL/GenBank/DDBJ whole genome shotgun (WGS) entry which is preliminary data.</text>
</comment>
<feature type="domain" description="Tripartite ATP-independent periplasmic transporters DctQ component" evidence="8">
    <location>
        <begin position="155"/>
        <end position="282"/>
    </location>
</feature>
<evidence type="ECO:0000313" key="10">
    <source>
        <dbReference type="Proteomes" id="UP000245539"/>
    </source>
</evidence>
<feature type="transmembrane region" description="Helical" evidence="7">
    <location>
        <begin position="67"/>
        <end position="94"/>
    </location>
</feature>